<dbReference type="PROSITE" id="PS51186">
    <property type="entry name" value="GNAT"/>
    <property type="match status" value="1"/>
</dbReference>
<dbReference type="Gene3D" id="3.90.70.10">
    <property type="entry name" value="Cysteine proteinases"/>
    <property type="match status" value="1"/>
</dbReference>
<dbReference type="STRING" id="1348635.GCA_000740015_02181"/>
<keyword evidence="4" id="KW-1185">Reference proteome</keyword>
<gene>
    <name evidence="2" type="ORF">C1O25_16705</name>
    <name evidence="3" type="ORF">DET48_105175</name>
</gene>
<keyword evidence="3" id="KW-0689">Ribosomal protein</keyword>
<feature type="domain" description="N-acetyltransferase" evidence="1">
    <location>
        <begin position="1"/>
        <end position="147"/>
    </location>
</feature>
<sequence>MDFRLAKSADLSALNALEQQLFEGDKISPRQMKRFLHSNQAVIFVADSGEELAGYALLLFHQGTQLSRLYSIAVKPDFRGRRIAQNLVEQCERAALDQGSTTLRLEVREDNTAAINLYEKMGYKTLKVLIHYYDDLCNGRRLQKRLTPHGPKVQLPMPLYVQTTPFTCGAACLLMSFSYLDKTFEPTRIQEMQLWREATTIFMAAGHGGCSGQGLALAATRRGFHVELWSQSKSTPFIDSVRDANKKAVIELVHQDFCQQLETQDVTTIDAPPSQEQLEEWVRQGACVLLLISTYRFDGKKEPHWIVLSGMSEKFFFFHDPHAEGEEHAIASAFVPLGKKALCQILGFGKQKHTACVVITPKAS</sequence>
<dbReference type="EMBL" id="POSM01000028">
    <property type="protein sequence ID" value="PNH99452.1"/>
    <property type="molecule type" value="Genomic_DNA"/>
</dbReference>
<dbReference type="GO" id="GO:0016747">
    <property type="term" value="F:acyltransferase activity, transferring groups other than amino-acyl groups"/>
    <property type="evidence" value="ECO:0007669"/>
    <property type="project" value="InterPro"/>
</dbReference>
<dbReference type="InterPro" id="IPR021770">
    <property type="entry name" value="DUF3335"/>
</dbReference>
<evidence type="ECO:0000259" key="1">
    <source>
        <dbReference type="PROSITE" id="PS51186"/>
    </source>
</evidence>
<dbReference type="Pfam" id="PF00583">
    <property type="entry name" value="Acetyltransf_1"/>
    <property type="match status" value="1"/>
</dbReference>
<dbReference type="Pfam" id="PF11814">
    <property type="entry name" value="DUF3335"/>
    <property type="match status" value="1"/>
</dbReference>
<dbReference type="AlphaFoldDB" id="A0A2J8GSE2"/>
<evidence type="ECO:0000313" key="3">
    <source>
        <dbReference type="EMBL" id="RAS66620.1"/>
    </source>
</evidence>
<name>A0A2J8GSE2_VIBDI</name>
<evidence type="ECO:0000313" key="2">
    <source>
        <dbReference type="EMBL" id="PNH99452.1"/>
    </source>
</evidence>
<dbReference type="Proteomes" id="UP000248729">
    <property type="component" value="Unassembled WGS sequence"/>
</dbReference>
<dbReference type="GeneID" id="94023711"/>
<proteinExistence type="predicted"/>
<keyword evidence="3" id="KW-0687">Ribonucleoprotein</keyword>
<dbReference type="CDD" id="cd04301">
    <property type="entry name" value="NAT_SF"/>
    <property type="match status" value="1"/>
</dbReference>
<evidence type="ECO:0000313" key="5">
    <source>
        <dbReference type="Proteomes" id="UP000248729"/>
    </source>
</evidence>
<dbReference type="SUPFAM" id="SSF55729">
    <property type="entry name" value="Acyl-CoA N-acyltransferases (Nat)"/>
    <property type="match status" value="1"/>
</dbReference>
<reference evidence="2 4" key="1">
    <citation type="submission" date="2018-01" db="EMBL/GenBank/DDBJ databases">
        <title>Draft genome sequences of six Vibrio diazotrophicus strains isolated from deep-sea sediments of the Baltic Sea.</title>
        <authorList>
            <person name="Castillo D."/>
            <person name="Vandieken V."/>
            <person name="Chiang O."/>
            <person name="Middelboe M."/>
        </authorList>
    </citation>
    <scope>NUCLEOTIDE SEQUENCE [LARGE SCALE GENOMIC DNA]</scope>
    <source>
        <strain evidence="2 4">65.10M</strain>
    </source>
</reference>
<dbReference type="PANTHER" id="PTHR43617">
    <property type="entry name" value="L-AMINO ACID N-ACETYLTRANSFERASE"/>
    <property type="match status" value="1"/>
</dbReference>
<evidence type="ECO:0000313" key="4">
    <source>
        <dbReference type="Proteomes" id="UP000236547"/>
    </source>
</evidence>
<dbReference type="RefSeq" id="WP_042484308.1">
    <property type="nucleotide sequence ID" value="NZ_CBCRWT010000033.1"/>
</dbReference>
<dbReference type="InterPro" id="IPR000182">
    <property type="entry name" value="GNAT_dom"/>
</dbReference>
<dbReference type="PANTHER" id="PTHR43617:SF33">
    <property type="entry name" value="SPORE COAT POLYSACCHARIDE BIOSYNTHESIS PROTEIN SPSD"/>
    <property type="match status" value="1"/>
</dbReference>
<dbReference type="InterPro" id="IPR016181">
    <property type="entry name" value="Acyl_CoA_acyltransferase"/>
</dbReference>
<dbReference type="InterPro" id="IPR050276">
    <property type="entry name" value="MshD_Acetyltransferase"/>
</dbReference>
<dbReference type="GO" id="GO:0005840">
    <property type="term" value="C:ribosome"/>
    <property type="evidence" value="ECO:0007669"/>
    <property type="project" value="UniProtKB-KW"/>
</dbReference>
<dbReference type="Gene3D" id="3.40.630.30">
    <property type="match status" value="1"/>
</dbReference>
<comment type="caution">
    <text evidence="3">The sequence shown here is derived from an EMBL/GenBank/DDBJ whole genome shotgun (WGS) entry which is preliminary data.</text>
</comment>
<dbReference type="EMBL" id="QLTR01000005">
    <property type="protein sequence ID" value="RAS66620.1"/>
    <property type="molecule type" value="Genomic_DNA"/>
</dbReference>
<dbReference type="Proteomes" id="UP000236547">
    <property type="component" value="Unassembled WGS sequence"/>
</dbReference>
<organism evidence="3 5">
    <name type="scientific">Vibrio diazotrophicus</name>
    <dbReference type="NCBI Taxonomy" id="685"/>
    <lineage>
        <taxon>Bacteria</taxon>
        <taxon>Pseudomonadati</taxon>
        <taxon>Pseudomonadota</taxon>
        <taxon>Gammaproteobacteria</taxon>
        <taxon>Vibrionales</taxon>
        <taxon>Vibrionaceae</taxon>
        <taxon>Vibrio</taxon>
    </lineage>
</organism>
<accession>A0A2J8GSE2</accession>
<protein>
    <submittedName>
        <fullName evidence="2">GNAT family N-acetyltransferase</fullName>
    </submittedName>
    <submittedName>
        <fullName evidence="3">Ribosomal protein S18 acetylase RimI-like enzyme</fullName>
    </submittedName>
</protein>
<reference evidence="3 5" key="2">
    <citation type="submission" date="2018-06" db="EMBL/GenBank/DDBJ databases">
        <title>Freshwater and sediment microbial communities from various areas in North America, analyzing microbe dynamics in response to fracking.</title>
        <authorList>
            <person name="Lamendella R."/>
        </authorList>
    </citation>
    <scope>NUCLEOTIDE SEQUENCE [LARGE SCALE GENOMIC DNA]</scope>
    <source>
        <strain evidence="3 5">99A</strain>
    </source>
</reference>